<dbReference type="InterPro" id="IPR050204">
    <property type="entry name" value="AraC_XylS_family_regulators"/>
</dbReference>
<dbReference type="PANTHER" id="PTHR46796:SF12">
    <property type="entry name" value="HTH-TYPE DNA-BINDING TRANSCRIPTIONAL ACTIVATOR EUTR"/>
    <property type="match status" value="1"/>
</dbReference>
<dbReference type="GO" id="GO:0003700">
    <property type="term" value="F:DNA-binding transcription factor activity"/>
    <property type="evidence" value="ECO:0007669"/>
    <property type="project" value="InterPro"/>
</dbReference>
<gene>
    <name evidence="5" type="ORF">H074_32804</name>
</gene>
<keyword evidence="1" id="KW-0805">Transcription regulation</keyword>
<proteinExistence type="predicted"/>
<sequence>MPPPKRLCRWLIGGMAMETLDFDSEDLELTEEFLSQAYTRMRIGGDVERTRAHVSRNVVGSVSVDLLEFGYDMSHDADVLNKVCLCNVHSGSIVRRYFPDGAEGSFGPGDVFVYTPHDRPYAGVIQRARYNVVMFDPLLLPRVAAALPGRKPGPVRLTGDRPVSPAAARHLRHTIAYLSEGVCADPALSEHPLLVSAASQCLAASVLNTFPNTALADPTIEDRHDAHPDTLRRAIAFIDEHAHRDIAVADVAAAIHVSIRTVQAAFRRHLDTTPMSYLRRVRLAHAHADLMAADPTTDITVTAVAARWGFFQLGRFAAAYRAAYGCPPHQTLLHRGP</sequence>
<dbReference type="Pfam" id="PF12833">
    <property type="entry name" value="HTH_18"/>
    <property type="match status" value="1"/>
</dbReference>
<dbReference type="Gene3D" id="1.10.10.60">
    <property type="entry name" value="Homeodomain-like"/>
    <property type="match status" value="1"/>
</dbReference>
<accession>M2WUG2</accession>
<evidence type="ECO:0000256" key="1">
    <source>
        <dbReference type="ARBA" id="ARBA00023015"/>
    </source>
</evidence>
<dbReference type="InterPro" id="IPR009057">
    <property type="entry name" value="Homeodomain-like_sf"/>
</dbReference>
<keyword evidence="3" id="KW-0804">Transcription</keyword>
<evidence type="ECO:0000313" key="6">
    <source>
        <dbReference type="Proteomes" id="UP000054226"/>
    </source>
</evidence>
<name>M2WUG2_9PSEU</name>
<dbReference type="InterPro" id="IPR018060">
    <property type="entry name" value="HTH_AraC"/>
</dbReference>
<keyword evidence="2" id="KW-0238">DNA-binding</keyword>
<reference evidence="5 6" key="1">
    <citation type="journal article" date="2013" name="Genome Announc.">
        <title>Draft Genome Sequence of Amycolatopsis decaplanina Strain DSM 44594T.</title>
        <authorList>
            <person name="Kaur N."/>
            <person name="Kumar S."/>
            <person name="Bala M."/>
            <person name="Raghava G.P."/>
            <person name="Mayilraj S."/>
        </authorList>
    </citation>
    <scope>NUCLEOTIDE SEQUENCE [LARGE SCALE GENOMIC DNA]</scope>
    <source>
        <strain evidence="5 6">DSM 44594</strain>
    </source>
</reference>
<dbReference type="PANTHER" id="PTHR46796">
    <property type="entry name" value="HTH-TYPE TRANSCRIPTIONAL ACTIVATOR RHAS-RELATED"/>
    <property type="match status" value="1"/>
</dbReference>
<evidence type="ECO:0000259" key="4">
    <source>
        <dbReference type="PROSITE" id="PS01124"/>
    </source>
</evidence>
<dbReference type="SMART" id="SM00342">
    <property type="entry name" value="HTH_ARAC"/>
    <property type="match status" value="1"/>
</dbReference>
<dbReference type="SUPFAM" id="SSF46689">
    <property type="entry name" value="Homeodomain-like"/>
    <property type="match status" value="2"/>
</dbReference>
<organism evidence="5 6">
    <name type="scientific">Amycolatopsis decaplanina DSM 44594</name>
    <dbReference type="NCBI Taxonomy" id="1284240"/>
    <lineage>
        <taxon>Bacteria</taxon>
        <taxon>Bacillati</taxon>
        <taxon>Actinomycetota</taxon>
        <taxon>Actinomycetes</taxon>
        <taxon>Pseudonocardiales</taxon>
        <taxon>Pseudonocardiaceae</taxon>
        <taxon>Amycolatopsis</taxon>
    </lineage>
</organism>
<comment type="caution">
    <text evidence="5">The sequence shown here is derived from an EMBL/GenBank/DDBJ whole genome shotgun (WGS) entry which is preliminary data.</text>
</comment>
<feature type="domain" description="HTH araC/xylS-type" evidence="4">
    <location>
        <begin position="232"/>
        <end position="334"/>
    </location>
</feature>
<dbReference type="PATRIC" id="fig|1284240.4.peg.6687"/>
<evidence type="ECO:0000256" key="3">
    <source>
        <dbReference type="ARBA" id="ARBA00023163"/>
    </source>
</evidence>
<dbReference type="GO" id="GO:0043565">
    <property type="term" value="F:sequence-specific DNA binding"/>
    <property type="evidence" value="ECO:0007669"/>
    <property type="project" value="InterPro"/>
</dbReference>
<dbReference type="Proteomes" id="UP000054226">
    <property type="component" value="Unassembled WGS sequence"/>
</dbReference>
<protein>
    <submittedName>
        <fullName evidence="5">AraC family transcriptional regulator</fullName>
    </submittedName>
</protein>
<evidence type="ECO:0000256" key="2">
    <source>
        <dbReference type="ARBA" id="ARBA00023125"/>
    </source>
</evidence>
<dbReference type="AlphaFoldDB" id="M2WUG2"/>
<evidence type="ECO:0000313" key="5">
    <source>
        <dbReference type="EMBL" id="EME52386.1"/>
    </source>
</evidence>
<keyword evidence="6" id="KW-1185">Reference proteome</keyword>
<dbReference type="EMBL" id="AOHO01000075">
    <property type="protein sequence ID" value="EME52386.1"/>
    <property type="molecule type" value="Genomic_DNA"/>
</dbReference>
<dbReference type="PROSITE" id="PS01124">
    <property type="entry name" value="HTH_ARAC_FAMILY_2"/>
    <property type="match status" value="1"/>
</dbReference>